<feature type="transmembrane region" description="Helical" evidence="1">
    <location>
        <begin position="12"/>
        <end position="29"/>
    </location>
</feature>
<evidence type="ECO:0000313" key="3">
    <source>
        <dbReference type="Proteomes" id="UP000678499"/>
    </source>
</evidence>
<dbReference type="Proteomes" id="UP000678499">
    <property type="component" value="Unassembled WGS sequence"/>
</dbReference>
<dbReference type="EMBL" id="OA885296">
    <property type="protein sequence ID" value="CAD7281876.1"/>
    <property type="molecule type" value="Genomic_DNA"/>
</dbReference>
<dbReference type="PANTHER" id="PTHR47412:SF1">
    <property type="entry name" value="FI01434P-RELATED"/>
    <property type="match status" value="1"/>
</dbReference>
<keyword evidence="1" id="KW-1133">Transmembrane helix</keyword>
<keyword evidence="3" id="KW-1185">Reference proteome</keyword>
<organism evidence="2">
    <name type="scientific">Notodromas monacha</name>
    <dbReference type="NCBI Taxonomy" id="399045"/>
    <lineage>
        <taxon>Eukaryota</taxon>
        <taxon>Metazoa</taxon>
        <taxon>Ecdysozoa</taxon>
        <taxon>Arthropoda</taxon>
        <taxon>Crustacea</taxon>
        <taxon>Oligostraca</taxon>
        <taxon>Ostracoda</taxon>
        <taxon>Podocopa</taxon>
        <taxon>Podocopida</taxon>
        <taxon>Cypridocopina</taxon>
        <taxon>Cypridoidea</taxon>
        <taxon>Cyprididae</taxon>
        <taxon>Notodromas</taxon>
    </lineage>
</organism>
<protein>
    <submittedName>
        <fullName evidence="2">Uncharacterized protein</fullName>
    </submittedName>
</protein>
<accession>A0A7R9BUL1</accession>
<evidence type="ECO:0000313" key="2">
    <source>
        <dbReference type="EMBL" id="CAD7281876.1"/>
    </source>
</evidence>
<keyword evidence="1" id="KW-0812">Transmembrane</keyword>
<keyword evidence="1" id="KW-0472">Membrane</keyword>
<sequence>MVLLAGQLQRMFQCVAVIVCIFIVLFWTNNVPKTIIFVRMNEFLSGETTERNPFERYPNLMRPTRWYPNCTSKLRQSWIEEHLNFTIFVNYFKAYKEIDCFNDVTLVSHAEIDDFSHIKELAASYQAPIGLSVYADSLNEYEAVLKFFIRLRYCEKVVRKYVSLHFITPKELGIKPESETEKIEEDAAKLFAKFLNCSNPVELDANFTRRQDSMKAEIHKNLSRFPVPHAFPVNVGRNVAINASTTYMNLISRDIRLFLRPVYTQLELVSLLKTSKHNYINETNPYVFVIPTYSSTKIDAINDEKKPIKRLPETLKEAEAQRKLGKLKSLDIFDLRTALEKTHASVLSSDSITESFSYGNPELKELMELTSNDGNNASMSSAPNMYIVAGAVQPMFEERLSLEGGMDLLPTMFEFCAKKFNYVLVTTAFGIREFDGASKKIHQTSAEKTYLQKSVSVMVCQVPFGVSQIALPAGAPDDELSTNPDWQEYLQTELFPSLKQSMSMFEELAVGLPEQFPTP</sequence>
<gene>
    <name evidence="2" type="ORF">NMOB1V02_LOCUS9511</name>
</gene>
<dbReference type="AlphaFoldDB" id="A0A7R9BUL1"/>
<evidence type="ECO:0000256" key="1">
    <source>
        <dbReference type="SAM" id="Phobius"/>
    </source>
</evidence>
<dbReference type="EMBL" id="CAJPEX010003259">
    <property type="protein sequence ID" value="CAG0922028.1"/>
    <property type="molecule type" value="Genomic_DNA"/>
</dbReference>
<dbReference type="Pfam" id="PF13896">
    <property type="entry name" value="Glyco_transf_49"/>
    <property type="match status" value="1"/>
</dbReference>
<proteinExistence type="predicted"/>
<name>A0A7R9BUL1_9CRUS</name>
<dbReference type="PANTHER" id="PTHR47412">
    <property type="entry name" value="FI01434P-RELATED"/>
    <property type="match status" value="1"/>
</dbReference>
<reference evidence="2" key="1">
    <citation type="submission" date="2020-11" db="EMBL/GenBank/DDBJ databases">
        <authorList>
            <person name="Tran Van P."/>
        </authorList>
    </citation>
    <scope>NUCLEOTIDE SEQUENCE</scope>
</reference>